<keyword evidence="7" id="KW-1133">Transmembrane helix</keyword>
<evidence type="ECO:0000256" key="2">
    <source>
        <dbReference type="ARBA" id="ARBA00022676"/>
    </source>
</evidence>
<dbReference type="GO" id="GO:0071555">
    <property type="term" value="P:cell wall organization"/>
    <property type="evidence" value="ECO:0007669"/>
    <property type="project" value="UniProtKB-UniRule"/>
</dbReference>
<sequence>MELFHSAKQRLGWDNKRFATVLILSLIILPASILLVTISRSSTFTGAGGFSITQILKGKSRQQAPATFGELREHLASPPSVAPTPSPGFRTQQDSSNRNDEALLDGLLTSPGADEPSCLSRHQSYRKHSPHKPSPYLISKLRKYEDLHRRCGPGTKSYKREIRKLTKLDRVDRDHSSEEYCKYVIWLPANGLGNRMISIASTFLFALLTDRVLLLHQRPDMEDLFCEPFPNSSWVLPVDKFPLQKEFWDEKDRHSHSIGSLMEKGNSSAARNESTRAQASSYLFVNVNHGRYDGDNVFYCDRGQASIEKIPWLIMLSDQYYAPAFFVMKRFEKEVTKMFPEKDTVFHHLGRYLFHPSNQAWGLIKRFYRAYLEKADQRIGLQIRVFNPKTVPFQTVMDQILECSSKENNILPKLDDAKPVATSESGNRTSSKAILAVSLYSEYYEHIKNMYWTKPTVEGDVIGVYQPSHEEYQKFGDNMHNMKAWAEISLLSTCDVLVTSAWSTFGYVAQGLGGLKPWILHKVNDQNVPNPACVEDLSMEPCFHFPPTCDCDTDEKVDAGALVPYLRHCKDLNWGVKLVD</sequence>
<evidence type="ECO:0000313" key="10">
    <source>
        <dbReference type="Proteomes" id="UP001497516"/>
    </source>
</evidence>
<evidence type="ECO:0000256" key="3">
    <source>
        <dbReference type="ARBA" id="ARBA00022679"/>
    </source>
</evidence>
<keyword evidence="7" id="KW-0812">Transmembrane</keyword>
<keyword evidence="3 7" id="KW-0808">Transferase</keyword>
<dbReference type="EMBL" id="OZ034816">
    <property type="protein sequence ID" value="CAL1377050.1"/>
    <property type="molecule type" value="Genomic_DNA"/>
</dbReference>
<gene>
    <name evidence="9" type="ORF">LTRI10_LOCUS18734</name>
</gene>
<dbReference type="InterPro" id="IPR004938">
    <property type="entry name" value="XG_FTase"/>
</dbReference>
<dbReference type="FunFam" id="3.40.50.11340:FF:000005">
    <property type="entry name" value="Galactoside 2-alpha-L-fucosyltransferase"/>
    <property type="match status" value="1"/>
</dbReference>
<keyword evidence="2 7" id="KW-0328">Glycosyltransferase</keyword>
<evidence type="ECO:0000313" key="9">
    <source>
        <dbReference type="EMBL" id="CAL1377050.1"/>
    </source>
</evidence>
<dbReference type="Proteomes" id="UP001497516">
    <property type="component" value="Chromosome 3"/>
</dbReference>
<keyword evidence="5" id="KW-0325">Glycoprotein</keyword>
<dbReference type="Pfam" id="PF03254">
    <property type="entry name" value="XG_FTase"/>
    <property type="match status" value="1"/>
</dbReference>
<evidence type="ECO:0000256" key="7">
    <source>
        <dbReference type="RuleBase" id="RU367004"/>
    </source>
</evidence>
<dbReference type="PANTHER" id="PTHR31889:SF52">
    <property type="entry name" value="FUCOSYLTRANSFERASE"/>
    <property type="match status" value="1"/>
</dbReference>
<dbReference type="GO" id="GO:0008107">
    <property type="term" value="F:galactoside 2-alpha-L-fucosyltransferase activity"/>
    <property type="evidence" value="ECO:0007669"/>
    <property type="project" value="InterPro"/>
</dbReference>
<dbReference type="GO" id="GO:0042546">
    <property type="term" value="P:cell wall biogenesis"/>
    <property type="evidence" value="ECO:0007669"/>
    <property type="project" value="InterPro"/>
</dbReference>
<evidence type="ECO:0000256" key="6">
    <source>
        <dbReference type="ARBA" id="ARBA00023316"/>
    </source>
</evidence>
<dbReference type="PANTHER" id="PTHR31889">
    <property type="entry name" value="FUCOSYLTRANSFERASE 2-RELATED"/>
    <property type="match status" value="1"/>
</dbReference>
<comment type="function">
    <text evidence="7">May be involved in cell wall biosynthesis.</text>
</comment>
<evidence type="ECO:0000256" key="4">
    <source>
        <dbReference type="ARBA" id="ARBA00023034"/>
    </source>
</evidence>
<keyword evidence="10" id="KW-1185">Reference proteome</keyword>
<keyword evidence="7" id="KW-0472">Membrane</keyword>
<dbReference type="GO" id="GO:0009969">
    <property type="term" value="P:xyloglucan biosynthetic process"/>
    <property type="evidence" value="ECO:0007669"/>
    <property type="project" value="TreeGrafter"/>
</dbReference>
<dbReference type="EC" id="2.4.1.-" evidence="7"/>
<dbReference type="AlphaFoldDB" id="A0AAV2DUK1"/>
<keyword evidence="6 7" id="KW-0961">Cell wall biogenesis/degradation</keyword>
<feature type="transmembrane region" description="Helical" evidence="7">
    <location>
        <begin position="18"/>
        <end position="38"/>
    </location>
</feature>
<name>A0AAV2DUK1_9ROSI</name>
<organism evidence="9 10">
    <name type="scientific">Linum trigynum</name>
    <dbReference type="NCBI Taxonomy" id="586398"/>
    <lineage>
        <taxon>Eukaryota</taxon>
        <taxon>Viridiplantae</taxon>
        <taxon>Streptophyta</taxon>
        <taxon>Embryophyta</taxon>
        <taxon>Tracheophyta</taxon>
        <taxon>Spermatophyta</taxon>
        <taxon>Magnoliopsida</taxon>
        <taxon>eudicotyledons</taxon>
        <taxon>Gunneridae</taxon>
        <taxon>Pentapetalae</taxon>
        <taxon>rosids</taxon>
        <taxon>fabids</taxon>
        <taxon>Malpighiales</taxon>
        <taxon>Linaceae</taxon>
        <taxon>Linum</taxon>
    </lineage>
</organism>
<keyword evidence="4 7" id="KW-0333">Golgi apparatus</keyword>
<evidence type="ECO:0000256" key="1">
    <source>
        <dbReference type="ARBA" id="ARBA00010481"/>
    </source>
</evidence>
<protein>
    <recommendedName>
        <fullName evidence="7">Fucosyltransferase</fullName>
        <ecNumber evidence="7">2.4.1.-</ecNumber>
    </recommendedName>
</protein>
<feature type="region of interest" description="Disordered" evidence="8">
    <location>
        <begin position="75"/>
        <end position="96"/>
    </location>
</feature>
<feature type="region of interest" description="Disordered" evidence="8">
    <location>
        <begin position="111"/>
        <end position="135"/>
    </location>
</feature>
<dbReference type="Gene3D" id="3.40.50.11340">
    <property type="match status" value="1"/>
</dbReference>
<comment type="similarity">
    <text evidence="1 7">Belongs to the glycosyltransferase 37 family.</text>
</comment>
<proteinExistence type="inferred from homology"/>
<reference evidence="9 10" key="1">
    <citation type="submission" date="2024-04" db="EMBL/GenBank/DDBJ databases">
        <authorList>
            <person name="Fracassetti M."/>
        </authorList>
    </citation>
    <scope>NUCLEOTIDE SEQUENCE [LARGE SCALE GENOMIC DNA]</scope>
</reference>
<comment type="subcellular location">
    <subcellularLocation>
        <location evidence="7">Golgi apparatus</location>
        <location evidence="7">Golgi stack membrane</location>
        <topology evidence="7">Single-pass type II membrane protein</topology>
    </subcellularLocation>
</comment>
<evidence type="ECO:0000256" key="8">
    <source>
        <dbReference type="SAM" id="MobiDB-lite"/>
    </source>
</evidence>
<accession>A0AAV2DUK1</accession>
<dbReference type="GO" id="GO:0032580">
    <property type="term" value="C:Golgi cisterna membrane"/>
    <property type="evidence" value="ECO:0007669"/>
    <property type="project" value="UniProtKB-SubCell"/>
</dbReference>
<evidence type="ECO:0000256" key="5">
    <source>
        <dbReference type="ARBA" id="ARBA00023180"/>
    </source>
</evidence>